<feature type="signal peptide" evidence="1">
    <location>
        <begin position="1"/>
        <end position="24"/>
    </location>
</feature>
<dbReference type="EMBL" id="CP070872">
    <property type="protein sequence ID" value="QSE77424.1"/>
    <property type="molecule type" value="Genomic_DNA"/>
</dbReference>
<organism evidence="2 3">
    <name type="scientific">Lactococcus taiwanensis</name>
    <dbReference type="NCBI Taxonomy" id="1151742"/>
    <lineage>
        <taxon>Bacteria</taxon>
        <taxon>Bacillati</taxon>
        <taxon>Bacillota</taxon>
        <taxon>Bacilli</taxon>
        <taxon>Lactobacillales</taxon>
        <taxon>Streptococcaceae</taxon>
        <taxon>Lactococcus</taxon>
    </lineage>
</organism>
<proteinExistence type="predicted"/>
<evidence type="ECO:0000256" key="1">
    <source>
        <dbReference type="SAM" id="SignalP"/>
    </source>
</evidence>
<dbReference type="KEGG" id="lti:JW886_04065"/>
<dbReference type="Proteomes" id="UP000663608">
    <property type="component" value="Chromosome"/>
</dbReference>
<dbReference type="RefSeq" id="WP_205872374.1">
    <property type="nucleotide sequence ID" value="NZ_CP070872.1"/>
</dbReference>
<sequence>MKKITLVTILTLTATALSFSTVKANTIEPTSTDVAVTAIEGEATFNFGAVSPLNLNFSDITFDQAGSANTLTEELPLPTGSLENRSFGETTVEVSVTASGAGLTISEENAGYTLTAQQGTSATQTDAKVTVNLDPLLYDNEAKDDYKVTVTATEVTPQTPES</sequence>
<reference evidence="2 3" key="1">
    <citation type="submission" date="2021-02" db="EMBL/GenBank/DDBJ databases">
        <title>Complete genome sequence of Lactococcus lactis strain K_LL004.</title>
        <authorList>
            <person name="Kim H.B."/>
        </authorList>
    </citation>
    <scope>NUCLEOTIDE SEQUENCE [LARGE SCALE GENOMIC DNA]</scope>
    <source>
        <strain evidence="2 3">K_LL004</strain>
    </source>
</reference>
<dbReference type="AlphaFoldDB" id="A0AA45KHM9"/>
<gene>
    <name evidence="2" type="ORF">JW886_04065</name>
</gene>
<name>A0AA45KHM9_9LACT</name>
<evidence type="ECO:0000313" key="3">
    <source>
        <dbReference type="Proteomes" id="UP000663608"/>
    </source>
</evidence>
<evidence type="ECO:0008006" key="4">
    <source>
        <dbReference type="Google" id="ProtNLM"/>
    </source>
</evidence>
<evidence type="ECO:0000313" key="2">
    <source>
        <dbReference type="EMBL" id="QSE77424.1"/>
    </source>
</evidence>
<feature type="chain" id="PRO_5041264803" description="WxL domain-containing protein" evidence="1">
    <location>
        <begin position="25"/>
        <end position="162"/>
    </location>
</feature>
<keyword evidence="1" id="KW-0732">Signal</keyword>
<protein>
    <recommendedName>
        <fullName evidence="4">WxL domain-containing protein</fullName>
    </recommendedName>
</protein>
<accession>A0AA45KHM9</accession>
<keyword evidence="3" id="KW-1185">Reference proteome</keyword>